<keyword evidence="3" id="KW-1185">Reference proteome</keyword>
<feature type="compositionally biased region" description="Polar residues" evidence="1">
    <location>
        <begin position="163"/>
        <end position="176"/>
    </location>
</feature>
<sequence length="234" mass="26402">MSPQFAFLRNLRSNETPASSVQPFDIKDRGGNKSTRKLRKPSTGSNPHAPNPASGLHELNVFHKKFQLTDTVQPNPGQPRSDSVPRSAFPPPYPVDYVEKDYGRESTIPNETPIVSRYFPNSYRDSQEAPPVPAALAGSWSPIPSVHRESFKDDEFYEEEFENQGQESWVDNSNHYSPEINGHPAGRVAHPRPSKQASIEKEDEGHDPHYVEYPILKSKQEIWVGQENKLSAKD</sequence>
<gene>
    <name evidence="2" type="ORF">GALMADRAFT_675582</name>
</gene>
<feature type="region of interest" description="Disordered" evidence="1">
    <location>
        <begin position="158"/>
        <end position="212"/>
    </location>
</feature>
<accession>A0A067TV61</accession>
<feature type="compositionally biased region" description="Polar residues" evidence="1">
    <location>
        <begin position="68"/>
        <end position="81"/>
    </location>
</feature>
<proteinExistence type="predicted"/>
<dbReference type="AlphaFoldDB" id="A0A067TV61"/>
<evidence type="ECO:0000313" key="3">
    <source>
        <dbReference type="Proteomes" id="UP000027222"/>
    </source>
</evidence>
<organism evidence="2 3">
    <name type="scientific">Galerina marginata (strain CBS 339.88)</name>
    <dbReference type="NCBI Taxonomy" id="685588"/>
    <lineage>
        <taxon>Eukaryota</taxon>
        <taxon>Fungi</taxon>
        <taxon>Dikarya</taxon>
        <taxon>Basidiomycota</taxon>
        <taxon>Agaricomycotina</taxon>
        <taxon>Agaricomycetes</taxon>
        <taxon>Agaricomycetidae</taxon>
        <taxon>Agaricales</taxon>
        <taxon>Agaricineae</taxon>
        <taxon>Strophariaceae</taxon>
        <taxon>Galerina</taxon>
    </lineage>
</organism>
<evidence type="ECO:0000313" key="2">
    <source>
        <dbReference type="EMBL" id="KDR83829.1"/>
    </source>
</evidence>
<protein>
    <submittedName>
        <fullName evidence="2">Uncharacterized protein</fullName>
    </submittedName>
</protein>
<dbReference type="Proteomes" id="UP000027222">
    <property type="component" value="Unassembled WGS sequence"/>
</dbReference>
<name>A0A067TV61_GALM3</name>
<feature type="compositionally biased region" description="Polar residues" evidence="1">
    <location>
        <begin position="11"/>
        <end position="22"/>
    </location>
</feature>
<evidence type="ECO:0000256" key="1">
    <source>
        <dbReference type="SAM" id="MobiDB-lite"/>
    </source>
</evidence>
<dbReference type="HOGENOM" id="CLU_1185086_0_0_1"/>
<dbReference type="EMBL" id="KL142368">
    <property type="protein sequence ID" value="KDR83829.1"/>
    <property type="molecule type" value="Genomic_DNA"/>
</dbReference>
<reference evidence="3" key="1">
    <citation type="journal article" date="2014" name="Proc. Natl. Acad. Sci. U.S.A.">
        <title>Extensive sampling of basidiomycete genomes demonstrates inadequacy of the white-rot/brown-rot paradigm for wood decay fungi.</title>
        <authorList>
            <person name="Riley R."/>
            <person name="Salamov A.A."/>
            <person name="Brown D.W."/>
            <person name="Nagy L.G."/>
            <person name="Floudas D."/>
            <person name="Held B.W."/>
            <person name="Levasseur A."/>
            <person name="Lombard V."/>
            <person name="Morin E."/>
            <person name="Otillar R."/>
            <person name="Lindquist E.A."/>
            <person name="Sun H."/>
            <person name="LaButti K.M."/>
            <person name="Schmutz J."/>
            <person name="Jabbour D."/>
            <person name="Luo H."/>
            <person name="Baker S.E."/>
            <person name="Pisabarro A.G."/>
            <person name="Walton J.D."/>
            <person name="Blanchette R.A."/>
            <person name="Henrissat B."/>
            <person name="Martin F."/>
            <person name="Cullen D."/>
            <person name="Hibbett D.S."/>
            <person name="Grigoriev I.V."/>
        </authorList>
    </citation>
    <scope>NUCLEOTIDE SEQUENCE [LARGE SCALE GENOMIC DNA]</scope>
    <source>
        <strain evidence="3">CBS 339.88</strain>
    </source>
</reference>
<feature type="compositionally biased region" description="Basic and acidic residues" evidence="1">
    <location>
        <begin position="198"/>
        <end position="210"/>
    </location>
</feature>
<feature type="region of interest" description="Disordered" evidence="1">
    <location>
        <begin position="1"/>
        <end position="144"/>
    </location>
</feature>